<gene>
    <name evidence="2" type="ORF">EDB92DRAFT_1356881</name>
</gene>
<dbReference type="EMBL" id="JAKELL010000062">
    <property type="protein sequence ID" value="KAH8985578.1"/>
    <property type="molecule type" value="Genomic_DNA"/>
</dbReference>
<reference evidence="2" key="1">
    <citation type="submission" date="2022-01" db="EMBL/GenBank/DDBJ databases">
        <title>Comparative genomics reveals a dynamic genome evolution in the ectomycorrhizal milk-cap (Lactarius) mushrooms.</title>
        <authorList>
            <consortium name="DOE Joint Genome Institute"/>
            <person name="Lebreton A."/>
            <person name="Tang N."/>
            <person name="Kuo A."/>
            <person name="LaButti K."/>
            <person name="Drula E."/>
            <person name="Barry K."/>
            <person name="Clum A."/>
            <person name="Lipzen A."/>
            <person name="Mousain D."/>
            <person name="Ng V."/>
            <person name="Wang R."/>
            <person name="Wang X."/>
            <person name="Dai Y."/>
            <person name="Henrissat B."/>
            <person name="Grigoriev I.V."/>
            <person name="Guerin-Laguette A."/>
            <person name="Yu F."/>
            <person name="Martin F.M."/>
        </authorList>
    </citation>
    <scope>NUCLEOTIDE SEQUENCE</scope>
    <source>
        <strain evidence="2">QP</strain>
    </source>
</reference>
<keyword evidence="1" id="KW-0472">Membrane</keyword>
<evidence type="ECO:0000313" key="3">
    <source>
        <dbReference type="Proteomes" id="UP001201163"/>
    </source>
</evidence>
<keyword evidence="1" id="KW-0812">Transmembrane</keyword>
<accession>A0AAD4LAI0</accession>
<evidence type="ECO:0000313" key="2">
    <source>
        <dbReference type="EMBL" id="KAH8985578.1"/>
    </source>
</evidence>
<proteinExistence type="predicted"/>
<sequence length="182" mass="20765">MSPPCPLFFRPCTLWPSLPIPAPSLFPGCNIHFTSRPAHPICTLTILRHLCCSYNAYTILNVQYTPRTHPCADTPTPYPTVPHSQSLAFPAPSRSVLSFHPFPFLSLSFILPFVLYLPYLYTMLSAFHSVVFHSSLCSRFCHPSFDLCSLTLFHSRSFLVPRHLLPRDHLESRQCRFSEAQE</sequence>
<comment type="caution">
    <text evidence="2">The sequence shown here is derived from an EMBL/GenBank/DDBJ whole genome shotgun (WGS) entry which is preliminary data.</text>
</comment>
<keyword evidence="1" id="KW-1133">Transmembrane helix</keyword>
<organism evidence="2 3">
    <name type="scientific">Lactarius akahatsu</name>
    <dbReference type="NCBI Taxonomy" id="416441"/>
    <lineage>
        <taxon>Eukaryota</taxon>
        <taxon>Fungi</taxon>
        <taxon>Dikarya</taxon>
        <taxon>Basidiomycota</taxon>
        <taxon>Agaricomycotina</taxon>
        <taxon>Agaricomycetes</taxon>
        <taxon>Russulales</taxon>
        <taxon>Russulaceae</taxon>
        <taxon>Lactarius</taxon>
    </lineage>
</organism>
<name>A0AAD4LAI0_9AGAM</name>
<keyword evidence="3" id="KW-1185">Reference proteome</keyword>
<feature type="transmembrane region" description="Helical" evidence="1">
    <location>
        <begin position="102"/>
        <end position="121"/>
    </location>
</feature>
<dbReference type="AlphaFoldDB" id="A0AAD4LAI0"/>
<protein>
    <submittedName>
        <fullName evidence="2">Uncharacterized protein</fullName>
    </submittedName>
</protein>
<evidence type="ECO:0000256" key="1">
    <source>
        <dbReference type="SAM" id="Phobius"/>
    </source>
</evidence>
<dbReference type="Proteomes" id="UP001201163">
    <property type="component" value="Unassembled WGS sequence"/>
</dbReference>